<dbReference type="InterPro" id="IPR051304">
    <property type="entry name" value="SCF_F-box_domain"/>
</dbReference>
<evidence type="ECO:0000313" key="3">
    <source>
        <dbReference type="Proteomes" id="UP001140206"/>
    </source>
</evidence>
<dbReference type="Pfam" id="PF03478">
    <property type="entry name" value="Beta-prop_KIB1-4"/>
    <property type="match status" value="1"/>
</dbReference>
<dbReference type="InterPro" id="IPR005174">
    <property type="entry name" value="KIB1-4_b-propeller"/>
</dbReference>
<accession>A0AAV8HNC0</accession>
<sequence length="206" mass="24016">MGVRMLCHRYHQNSKLASFHLGQDNWCELTLTLADNNCDIFYLNVMLFMVNECGSTKVMDIAADTLAYVIPPSEEYLPHGRTFIVDACGDILRVVHHNFGDLHHYWFDFHRLDISESSLPHWVKVNNIGDQILFVDKFDCFVLCASDFAGIRANCIYALMKINQRMQEKEYLYRVERIDIETGAREHVPCPLKEPESWFVPNLQRL</sequence>
<reference evidence="2" key="1">
    <citation type="submission" date="2022-08" db="EMBL/GenBank/DDBJ databases">
        <authorList>
            <person name="Marques A."/>
        </authorList>
    </citation>
    <scope>NUCLEOTIDE SEQUENCE</scope>
    <source>
        <strain evidence="2">RhyPub2mFocal</strain>
        <tissue evidence="2">Leaves</tissue>
    </source>
</reference>
<dbReference type="EMBL" id="JAMFTS010000001">
    <property type="protein sequence ID" value="KAJ4817761.1"/>
    <property type="molecule type" value="Genomic_DNA"/>
</dbReference>
<keyword evidence="3" id="KW-1185">Reference proteome</keyword>
<feature type="domain" description="KIB1-4 beta-propeller" evidence="1">
    <location>
        <begin position="10"/>
        <end position="159"/>
    </location>
</feature>
<evidence type="ECO:0000259" key="1">
    <source>
        <dbReference type="Pfam" id="PF03478"/>
    </source>
</evidence>
<organism evidence="2 3">
    <name type="scientific">Rhynchospora pubera</name>
    <dbReference type="NCBI Taxonomy" id="906938"/>
    <lineage>
        <taxon>Eukaryota</taxon>
        <taxon>Viridiplantae</taxon>
        <taxon>Streptophyta</taxon>
        <taxon>Embryophyta</taxon>
        <taxon>Tracheophyta</taxon>
        <taxon>Spermatophyta</taxon>
        <taxon>Magnoliopsida</taxon>
        <taxon>Liliopsida</taxon>
        <taxon>Poales</taxon>
        <taxon>Cyperaceae</taxon>
        <taxon>Cyperoideae</taxon>
        <taxon>Rhynchosporeae</taxon>
        <taxon>Rhynchospora</taxon>
    </lineage>
</organism>
<dbReference type="AlphaFoldDB" id="A0AAV8HNC0"/>
<gene>
    <name evidence="2" type="ORF">LUZ62_030327</name>
</gene>
<dbReference type="Proteomes" id="UP001140206">
    <property type="component" value="Chromosome 1"/>
</dbReference>
<dbReference type="PANTHER" id="PTHR47123:SF6">
    <property type="entry name" value="F-BOX PROTEIN SKIP23-LIKE ISOFORM X1"/>
    <property type="match status" value="1"/>
</dbReference>
<proteinExistence type="predicted"/>
<evidence type="ECO:0000313" key="2">
    <source>
        <dbReference type="EMBL" id="KAJ4817761.1"/>
    </source>
</evidence>
<protein>
    <submittedName>
        <fullName evidence="2">F-box protein SKIP23</fullName>
    </submittedName>
</protein>
<comment type="caution">
    <text evidence="2">The sequence shown here is derived from an EMBL/GenBank/DDBJ whole genome shotgun (WGS) entry which is preliminary data.</text>
</comment>
<name>A0AAV8HNC0_9POAL</name>
<dbReference type="PANTHER" id="PTHR47123">
    <property type="entry name" value="F-BOX PROTEIN SKIP23"/>
    <property type="match status" value="1"/>
</dbReference>